<dbReference type="GO" id="GO:0003676">
    <property type="term" value="F:nucleic acid binding"/>
    <property type="evidence" value="ECO:0007669"/>
    <property type="project" value="InterPro"/>
</dbReference>
<dbReference type="Proteomes" id="UP000429607">
    <property type="component" value="Unassembled WGS sequence"/>
</dbReference>
<dbReference type="Proteomes" id="UP000435112">
    <property type="component" value="Unassembled WGS sequence"/>
</dbReference>
<dbReference type="InterPro" id="IPR004875">
    <property type="entry name" value="DDE_SF_endonuclease_dom"/>
</dbReference>
<accession>A0A6A3JJK1</accession>
<dbReference type="EMBL" id="QXFV01002042">
    <property type="protein sequence ID" value="KAE8993817.1"/>
    <property type="molecule type" value="Genomic_DNA"/>
</dbReference>
<protein>
    <recommendedName>
        <fullName evidence="1">DDE-1 domain-containing protein</fullName>
    </recommendedName>
</protein>
<dbReference type="Pfam" id="PF03184">
    <property type="entry name" value="DDE_1"/>
    <property type="match status" value="1"/>
</dbReference>
<dbReference type="AlphaFoldDB" id="A0A6A3JJK1"/>
<organism evidence="3 4">
    <name type="scientific">Phytophthora rubi</name>
    <dbReference type="NCBI Taxonomy" id="129364"/>
    <lineage>
        <taxon>Eukaryota</taxon>
        <taxon>Sar</taxon>
        <taxon>Stramenopiles</taxon>
        <taxon>Oomycota</taxon>
        <taxon>Peronosporomycetes</taxon>
        <taxon>Peronosporales</taxon>
        <taxon>Peronosporaceae</taxon>
        <taxon>Phytophthora</taxon>
    </lineage>
</organism>
<evidence type="ECO:0000313" key="2">
    <source>
        <dbReference type="EMBL" id="KAE8962909.1"/>
    </source>
</evidence>
<sequence length="105" mass="11642">MKGATKLRTKIAKYDLNNVVNADEAAYFYKAVSRVSVCLGVAPALKVNKSRMTFLVSNATGAEKLRLLVLGKSKKPRWLPEKPDSMDYIGTSKGWMTTPVFKSGW</sequence>
<reference evidence="4 5" key="1">
    <citation type="submission" date="2018-09" db="EMBL/GenBank/DDBJ databases">
        <title>Genomic investigation of the strawberry pathogen Phytophthora fragariae indicates pathogenicity is determined by transcriptional variation in three key races.</title>
        <authorList>
            <person name="Adams T.M."/>
            <person name="Armitage A.D."/>
            <person name="Sobczyk M.K."/>
            <person name="Bates H.J."/>
            <person name="Dunwell J.M."/>
            <person name="Nellist C.F."/>
            <person name="Harrison R.J."/>
        </authorList>
    </citation>
    <scope>NUCLEOTIDE SEQUENCE [LARGE SCALE GENOMIC DNA]</scope>
    <source>
        <strain evidence="3 4">SCRP249</strain>
        <strain evidence="2 5">SCRP324</strain>
    </source>
</reference>
<feature type="domain" description="DDE-1" evidence="1">
    <location>
        <begin position="50"/>
        <end position="102"/>
    </location>
</feature>
<evidence type="ECO:0000313" key="4">
    <source>
        <dbReference type="Proteomes" id="UP000429607"/>
    </source>
</evidence>
<evidence type="ECO:0000313" key="5">
    <source>
        <dbReference type="Proteomes" id="UP000435112"/>
    </source>
</evidence>
<evidence type="ECO:0000313" key="3">
    <source>
        <dbReference type="EMBL" id="KAE8993817.1"/>
    </source>
</evidence>
<dbReference type="OrthoDB" id="125485at2759"/>
<comment type="caution">
    <text evidence="3">The sequence shown here is derived from an EMBL/GenBank/DDBJ whole genome shotgun (WGS) entry which is preliminary data.</text>
</comment>
<proteinExistence type="predicted"/>
<name>A0A6A3JJK1_9STRA</name>
<evidence type="ECO:0000259" key="1">
    <source>
        <dbReference type="Pfam" id="PF03184"/>
    </source>
</evidence>
<dbReference type="EMBL" id="QXFU01005835">
    <property type="protein sequence ID" value="KAE8962909.1"/>
    <property type="molecule type" value="Genomic_DNA"/>
</dbReference>
<gene>
    <name evidence="3" type="ORF">PR001_g20570</name>
    <name evidence="2" type="ORF">PR002_g29460</name>
</gene>